<organism evidence="2 3">
    <name type="scientific">Lentiprolixibacter aurantiacus</name>
    <dbReference type="NCBI Taxonomy" id="2993939"/>
    <lineage>
        <taxon>Bacteria</taxon>
        <taxon>Pseudomonadati</taxon>
        <taxon>Bacteroidota</taxon>
        <taxon>Flavobacteriia</taxon>
        <taxon>Flavobacteriales</taxon>
        <taxon>Flavobacteriaceae</taxon>
        <taxon>Lentiprolixibacter</taxon>
    </lineage>
</organism>
<dbReference type="AlphaFoldDB" id="A0AAE3MMN0"/>
<evidence type="ECO:0000259" key="1">
    <source>
        <dbReference type="Pfam" id="PF13566"/>
    </source>
</evidence>
<name>A0AAE3MMN0_9FLAO</name>
<dbReference type="InterPro" id="IPR025404">
    <property type="entry name" value="DUF4130"/>
</dbReference>
<protein>
    <submittedName>
        <fullName evidence="2">DUF4130 domain-containing protein</fullName>
    </submittedName>
</protein>
<dbReference type="EMBL" id="JAPFQP010000002">
    <property type="protein sequence ID" value="MCX2719679.1"/>
    <property type="molecule type" value="Genomic_DNA"/>
</dbReference>
<keyword evidence="3" id="KW-1185">Reference proteome</keyword>
<proteinExistence type="predicted"/>
<dbReference type="RefSeq" id="WP_266012513.1">
    <property type="nucleotide sequence ID" value="NZ_JAPFQP010000002.1"/>
</dbReference>
<dbReference type="Pfam" id="PF13566">
    <property type="entry name" value="DUF4130"/>
    <property type="match status" value="1"/>
</dbReference>
<evidence type="ECO:0000313" key="3">
    <source>
        <dbReference type="Proteomes" id="UP001207116"/>
    </source>
</evidence>
<comment type="caution">
    <text evidence="2">The sequence shown here is derived from an EMBL/GenBank/DDBJ whole genome shotgun (WGS) entry which is preliminary data.</text>
</comment>
<feature type="domain" description="DUF4130" evidence="1">
    <location>
        <begin position="110"/>
        <end position="188"/>
    </location>
</feature>
<gene>
    <name evidence="2" type="ORF">OO016_08695</name>
</gene>
<accession>A0AAE3MMN0</accession>
<evidence type="ECO:0000313" key="2">
    <source>
        <dbReference type="EMBL" id="MCX2719679.1"/>
    </source>
</evidence>
<dbReference type="Proteomes" id="UP001207116">
    <property type="component" value="Unassembled WGS sequence"/>
</dbReference>
<sequence length="205" mass="24161">MEHGVTLIYDGSFNGFLCAVYKAYESKLFVTGILKEDQYQEDMFSNAIVTKTELNKAKRVWYKLQDKHYEALKNIYFAFLSETPGIEIRLYRQIVRRLGRLPITSDDDVQNGFNYLEGIVSRVSREKRKWEASINLNFAQGKPAIVRIRPKYNILPLISRFFRLTHHSNPWIIFDQQRNYGIYFDGDVTQMVTEIPRQFNWVDAA</sequence>
<reference evidence="2" key="1">
    <citation type="submission" date="2022-11" db="EMBL/GenBank/DDBJ databases">
        <title>The characterization of three novel Bacteroidetes species and genomic analysis of their roles in tidal elemental geochemical cycles.</title>
        <authorList>
            <person name="Ma K.-J."/>
        </authorList>
    </citation>
    <scope>NUCLEOTIDE SEQUENCE</scope>
    <source>
        <strain evidence="2">M415</strain>
    </source>
</reference>